<dbReference type="Gene3D" id="1.10.630.10">
    <property type="entry name" value="Cytochrome P450"/>
    <property type="match status" value="1"/>
</dbReference>
<dbReference type="EMBL" id="FP929135">
    <property type="protein sequence ID" value="CBX99319.1"/>
    <property type="molecule type" value="Genomic_DNA"/>
</dbReference>
<sequence>MSAPKDTTGHQNPPCPKGVFDLENKVGLFCKRLYTFQKRDMMLMCNVRNTLKVWDADDWIPNCLNKDQLCSIVDQRPIDLSIGTITPRQQKIDPKIEKEAVSEVADYIGQHSRSSVEAYGFSDFDQSGFSQTACFNFGSVATKSLAFPVVKSIDMTSFQPPAYPLEFIAHKVALAKNSYHDAETATLIGLAGVVIALIYWLSSHSRQTYVKGVPFVGGSDEDAIKKNRIRFVNDSKNMLLEGYKQANRGLYYVPSKLGERLMIPVKYLEDLKSAPVNEVDFVATFIEVSEFARWFTRPAADWTTDVRRQIHDDGQPLNSPSPRRQRAAESKLVTRSKTLLKILSLPVMVRALFFSRLLQSTRGRFPDTIIQDWTEVDVVDRITQIVARVSSRMFGGTTLSRNKEWIQSSIDFATDGFIGAQALKQYPEFLKPVIARFIPAIQNIKSHYAAAERAAIPLLKERAANGTAAPDLLYWMAEDAKGDEKDLAVLASILLKVSFAAIHTSAAAPTQLLYDLCDMPGYIEPLRREIDQNLDGNGLLGRQGFQGLTKLDSIMKESQRFNPLLLITFERVITVDYTLPDGLKIPAHTTIGVPAHAISMDPEIFPEPEKFKGFRFDESAPKTSPDSLNEKAKSSVAFAAAHPASMAFGYGRHACPGRFFASAEIKAIMVYLLRNYDFKFPDNQAGRPPSLIFETQNLPNSAGRIMFKRR</sequence>
<dbReference type="OrthoDB" id="1844152at2759"/>
<accession>E5A6S4</accession>
<reference evidence="10" key="1">
    <citation type="journal article" date="2011" name="Nat. Commun.">
        <title>Effector diversification within compartments of the Leptosphaeria maculans genome affected by Repeat-Induced Point mutations.</title>
        <authorList>
            <person name="Rouxel T."/>
            <person name="Grandaubert J."/>
            <person name="Hane J.K."/>
            <person name="Hoede C."/>
            <person name="van de Wouw A.P."/>
            <person name="Couloux A."/>
            <person name="Dominguez V."/>
            <person name="Anthouard V."/>
            <person name="Bally P."/>
            <person name="Bourras S."/>
            <person name="Cozijnsen A.J."/>
            <person name="Ciuffetti L.M."/>
            <person name="Degrave A."/>
            <person name="Dilmaghani A."/>
            <person name="Duret L."/>
            <person name="Fudal I."/>
            <person name="Goodwin S.B."/>
            <person name="Gout L."/>
            <person name="Glaser N."/>
            <person name="Linglin J."/>
            <person name="Kema G.H.J."/>
            <person name="Lapalu N."/>
            <person name="Lawrence C.B."/>
            <person name="May K."/>
            <person name="Meyer M."/>
            <person name="Ollivier B."/>
            <person name="Poulain J."/>
            <person name="Schoch C.L."/>
            <person name="Simon A."/>
            <person name="Spatafora J.W."/>
            <person name="Stachowiak A."/>
            <person name="Turgeon B.G."/>
            <person name="Tyler B.M."/>
            <person name="Vincent D."/>
            <person name="Weissenbach J."/>
            <person name="Amselem J."/>
            <person name="Quesneville H."/>
            <person name="Oliver R.P."/>
            <person name="Wincker P."/>
            <person name="Balesdent M.-H."/>
            <person name="Howlett B.J."/>
        </authorList>
    </citation>
    <scope>NUCLEOTIDE SEQUENCE [LARGE SCALE GENOMIC DNA]</scope>
    <source>
        <strain evidence="10">JN3 / isolate v23.1.3 / race Av1-4-5-6-7-8</strain>
    </source>
</reference>
<dbReference type="InterPro" id="IPR017972">
    <property type="entry name" value="Cyt_P450_CS"/>
</dbReference>
<protein>
    <recommendedName>
        <fullName evidence="11">Cytochrome P450</fullName>
    </recommendedName>
</protein>
<evidence type="ECO:0000256" key="4">
    <source>
        <dbReference type="ARBA" id="ARBA00022723"/>
    </source>
</evidence>
<evidence type="ECO:0000256" key="1">
    <source>
        <dbReference type="ARBA" id="ARBA00001971"/>
    </source>
</evidence>
<evidence type="ECO:0000313" key="9">
    <source>
        <dbReference type="EMBL" id="CBX99319.1"/>
    </source>
</evidence>
<dbReference type="InterPro" id="IPR001128">
    <property type="entry name" value="Cyt_P450"/>
</dbReference>
<keyword evidence="10" id="KW-1185">Reference proteome</keyword>
<dbReference type="STRING" id="985895.E5A6S4"/>
<dbReference type="Pfam" id="PF00067">
    <property type="entry name" value="p450"/>
    <property type="match status" value="1"/>
</dbReference>
<keyword evidence="6 8" id="KW-0408">Iron</keyword>
<keyword evidence="4 8" id="KW-0479">Metal-binding</keyword>
<dbReference type="GO" id="GO:0004497">
    <property type="term" value="F:monooxygenase activity"/>
    <property type="evidence" value="ECO:0007669"/>
    <property type="project" value="UniProtKB-KW"/>
</dbReference>
<dbReference type="GO" id="GO:0005506">
    <property type="term" value="F:iron ion binding"/>
    <property type="evidence" value="ECO:0007669"/>
    <property type="project" value="InterPro"/>
</dbReference>
<dbReference type="eggNOG" id="KOG0158">
    <property type="taxonomic scope" value="Eukaryota"/>
</dbReference>
<evidence type="ECO:0008006" key="11">
    <source>
        <dbReference type="Google" id="ProtNLM"/>
    </source>
</evidence>
<evidence type="ECO:0000256" key="8">
    <source>
        <dbReference type="PIRSR" id="PIRSR602403-1"/>
    </source>
</evidence>
<evidence type="ECO:0000256" key="7">
    <source>
        <dbReference type="ARBA" id="ARBA00023033"/>
    </source>
</evidence>
<dbReference type="InterPro" id="IPR036396">
    <property type="entry name" value="Cyt_P450_sf"/>
</dbReference>
<gene>
    <name evidence="9" type="ORF">LEMA_P085580.1</name>
</gene>
<evidence type="ECO:0000256" key="6">
    <source>
        <dbReference type="ARBA" id="ARBA00023004"/>
    </source>
</evidence>
<comment type="cofactor">
    <cofactor evidence="1 8">
        <name>heme</name>
        <dbReference type="ChEBI" id="CHEBI:30413"/>
    </cofactor>
</comment>
<comment type="pathway">
    <text evidence="2">Mycotoxin biosynthesis.</text>
</comment>
<dbReference type="HOGENOM" id="CLU_022195_0_1_1"/>
<keyword evidence="5" id="KW-0560">Oxidoreductase</keyword>
<dbReference type="InParanoid" id="E5A6S4"/>
<dbReference type="AlphaFoldDB" id="E5A6S4"/>
<dbReference type="PRINTS" id="PR00465">
    <property type="entry name" value="EP450IV"/>
</dbReference>
<dbReference type="PROSITE" id="PS00086">
    <property type="entry name" value="CYTOCHROME_P450"/>
    <property type="match status" value="1"/>
</dbReference>
<evidence type="ECO:0000313" key="10">
    <source>
        <dbReference type="Proteomes" id="UP000002668"/>
    </source>
</evidence>
<proteinExistence type="inferred from homology"/>
<evidence type="ECO:0000256" key="2">
    <source>
        <dbReference type="ARBA" id="ARBA00004685"/>
    </source>
</evidence>
<feature type="binding site" description="axial binding residue" evidence="8">
    <location>
        <position position="655"/>
    </location>
    <ligand>
        <name>heme</name>
        <dbReference type="ChEBI" id="CHEBI:30413"/>
    </ligand>
    <ligandPart>
        <name>Fe</name>
        <dbReference type="ChEBI" id="CHEBI:18248"/>
    </ligandPart>
</feature>
<keyword evidence="8" id="KW-0349">Heme</keyword>
<evidence type="ECO:0000256" key="5">
    <source>
        <dbReference type="ARBA" id="ARBA00023002"/>
    </source>
</evidence>
<dbReference type="Proteomes" id="UP000002668">
    <property type="component" value="Genome"/>
</dbReference>
<dbReference type="GO" id="GO:0020037">
    <property type="term" value="F:heme binding"/>
    <property type="evidence" value="ECO:0007669"/>
    <property type="project" value="InterPro"/>
</dbReference>
<evidence type="ECO:0000256" key="3">
    <source>
        <dbReference type="ARBA" id="ARBA00010617"/>
    </source>
</evidence>
<comment type="similarity">
    <text evidence="3">Belongs to the cytochrome P450 family.</text>
</comment>
<dbReference type="PANTHER" id="PTHR46206">
    <property type="entry name" value="CYTOCHROME P450"/>
    <property type="match status" value="1"/>
</dbReference>
<dbReference type="PANTHER" id="PTHR46206:SF6">
    <property type="entry name" value="CYTOCHROME P450 MONOOXYGENASE AN1598-RELATED"/>
    <property type="match status" value="1"/>
</dbReference>
<dbReference type="SUPFAM" id="SSF48264">
    <property type="entry name" value="Cytochrome P450"/>
    <property type="match status" value="1"/>
</dbReference>
<name>E5A6S4_LEPMJ</name>
<dbReference type="GO" id="GO:0016705">
    <property type="term" value="F:oxidoreductase activity, acting on paired donors, with incorporation or reduction of molecular oxygen"/>
    <property type="evidence" value="ECO:0007669"/>
    <property type="project" value="InterPro"/>
</dbReference>
<keyword evidence="7" id="KW-0503">Monooxygenase</keyword>
<organism evidence="9 10">
    <name type="scientific">Leptosphaeria maculans (strain JN3 / isolate v23.1.3 / race Av1-4-5-6-7-8)</name>
    <name type="common">Blackleg fungus</name>
    <name type="synonym">Phoma lingam</name>
    <dbReference type="NCBI Taxonomy" id="985895"/>
    <lineage>
        <taxon>Eukaryota</taxon>
        <taxon>Fungi</taxon>
        <taxon>Dikarya</taxon>
        <taxon>Ascomycota</taxon>
        <taxon>Pezizomycotina</taxon>
        <taxon>Dothideomycetes</taxon>
        <taxon>Pleosporomycetidae</taxon>
        <taxon>Pleosporales</taxon>
        <taxon>Pleosporineae</taxon>
        <taxon>Leptosphaeriaceae</taxon>
        <taxon>Plenodomus</taxon>
        <taxon>Plenodomus lingam/Leptosphaeria maculans species complex</taxon>
    </lineage>
</organism>
<dbReference type="CDD" id="cd11041">
    <property type="entry name" value="CYP503A1-like"/>
    <property type="match status" value="1"/>
</dbReference>
<dbReference type="InterPro" id="IPR002403">
    <property type="entry name" value="Cyt_P450_E_grp-IV"/>
</dbReference>
<dbReference type="VEuPathDB" id="FungiDB:LEMA_P085580.1"/>